<gene>
    <name evidence="2" type="ORF">D3880_15445</name>
</gene>
<evidence type="ECO:0000313" key="2">
    <source>
        <dbReference type="EMBL" id="AYC33664.1"/>
    </source>
</evidence>
<reference evidence="3" key="1">
    <citation type="submission" date="2018-09" db="EMBL/GenBank/DDBJ databases">
        <authorList>
            <person name="Zhu H."/>
        </authorList>
    </citation>
    <scope>NUCLEOTIDE SEQUENCE [LARGE SCALE GENOMIC DNA]</scope>
    <source>
        <strain evidence="3">K2W31S-8</strain>
    </source>
</reference>
<dbReference type="Pfam" id="PF04773">
    <property type="entry name" value="FecR"/>
    <property type="match status" value="1"/>
</dbReference>
<proteinExistence type="predicted"/>
<dbReference type="EMBL" id="CP032419">
    <property type="protein sequence ID" value="AYC33664.1"/>
    <property type="molecule type" value="Genomic_DNA"/>
</dbReference>
<dbReference type="PANTHER" id="PTHR30273:SF2">
    <property type="entry name" value="PROTEIN FECR"/>
    <property type="match status" value="1"/>
</dbReference>
<evidence type="ECO:0000259" key="1">
    <source>
        <dbReference type="Pfam" id="PF04773"/>
    </source>
</evidence>
<accession>A0A385Z4J6</accession>
<name>A0A385Z4J6_9PSED</name>
<organism evidence="2 3">
    <name type="scientific">Pseudomonas cavernae</name>
    <dbReference type="NCBI Taxonomy" id="2320867"/>
    <lineage>
        <taxon>Bacteria</taxon>
        <taxon>Pseudomonadati</taxon>
        <taxon>Pseudomonadota</taxon>
        <taxon>Gammaproteobacteria</taxon>
        <taxon>Pseudomonadales</taxon>
        <taxon>Pseudomonadaceae</taxon>
        <taxon>Pseudomonas</taxon>
    </lineage>
</organism>
<dbReference type="PANTHER" id="PTHR30273">
    <property type="entry name" value="PERIPLASMIC SIGNAL SENSOR AND SIGMA FACTOR ACTIVATOR FECR-RELATED"/>
    <property type="match status" value="1"/>
</dbReference>
<keyword evidence="3" id="KW-1185">Reference proteome</keyword>
<sequence length="283" mass="31243">MTSGPRHDEQYAREEEALARHREELRKRFPLPDLPKPAQRVRHKAAQALAILALVVGGLLWLDPAYRHEQLTSAVGERREVTLADGSRVTLDTATDLQISWHLRSRQVRLQRGQALFEVSPARYRPFLVEAGATRVRVVGTVFAVKNLGSDVQVSVTRGKVSVRGSQDFANEIFLTGGQQVLAHAGQLGAPTTVDAKTQLAWKDGKLIFARTPLKQALGEIQRYRQAPLRLMNEPLAEGQLADLEISGVFNTAQTDAFLDLLPSILPVKLIREANGAATIQAR</sequence>
<dbReference type="RefSeq" id="WP_119894319.1">
    <property type="nucleotide sequence ID" value="NZ_CP032419.1"/>
</dbReference>
<dbReference type="Gene3D" id="3.55.50.30">
    <property type="match status" value="1"/>
</dbReference>
<dbReference type="Gene3D" id="2.60.120.1440">
    <property type="match status" value="1"/>
</dbReference>
<dbReference type="OrthoDB" id="9771237at2"/>
<dbReference type="Proteomes" id="UP000265560">
    <property type="component" value="Chromosome"/>
</dbReference>
<dbReference type="GO" id="GO:0016989">
    <property type="term" value="F:sigma factor antagonist activity"/>
    <property type="evidence" value="ECO:0007669"/>
    <property type="project" value="TreeGrafter"/>
</dbReference>
<dbReference type="AlphaFoldDB" id="A0A385Z4J6"/>
<dbReference type="InterPro" id="IPR012373">
    <property type="entry name" value="Ferrdict_sens_TM"/>
</dbReference>
<dbReference type="InterPro" id="IPR006860">
    <property type="entry name" value="FecR"/>
</dbReference>
<evidence type="ECO:0000313" key="3">
    <source>
        <dbReference type="Proteomes" id="UP000265560"/>
    </source>
</evidence>
<feature type="domain" description="FecR protein" evidence="1">
    <location>
        <begin position="71"/>
        <end position="161"/>
    </location>
</feature>
<dbReference type="PIRSF" id="PIRSF018266">
    <property type="entry name" value="FecR"/>
    <property type="match status" value="1"/>
</dbReference>
<dbReference type="KEGG" id="pcav:D3880_15445"/>
<protein>
    <submittedName>
        <fullName evidence="2">Iron dicitrate transport regulator FecR</fullName>
    </submittedName>
</protein>